<evidence type="ECO:0000313" key="3">
    <source>
        <dbReference type="Proteomes" id="UP001590950"/>
    </source>
</evidence>
<proteinExistence type="predicted"/>
<reference evidence="2 3" key="1">
    <citation type="submission" date="2024-09" db="EMBL/GenBank/DDBJ databases">
        <title>Rethinking Asexuality: The Enigmatic Case of Functional Sexual Genes in Lepraria (Stereocaulaceae).</title>
        <authorList>
            <person name="Doellman M."/>
            <person name="Sun Y."/>
            <person name="Barcenas-Pena A."/>
            <person name="Lumbsch H.T."/>
            <person name="Grewe F."/>
        </authorList>
    </citation>
    <scope>NUCLEOTIDE SEQUENCE [LARGE SCALE GENOMIC DNA]</scope>
    <source>
        <strain evidence="2 3">Mercado 3170</strain>
    </source>
</reference>
<sequence length="109" mass="11979">MEGQGGFPEAIEAVEAGDDDLSLSMARLNIYEPHSIQLPRHSPTSGPRLRTQSTIHILGANVGNDFSTASGGRLPKGEREPTQYVIKEDARLAVCFHHSSHSWARREDD</sequence>
<name>A0ABR4AAN0_9LECA</name>
<organism evidence="2 3">
    <name type="scientific">Stereocaulon virgatum</name>
    <dbReference type="NCBI Taxonomy" id="373712"/>
    <lineage>
        <taxon>Eukaryota</taxon>
        <taxon>Fungi</taxon>
        <taxon>Dikarya</taxon>
        <taxon>Ascomycota</taxon>
        <taxon>Pezizomycotina</taxon>
        <taxon>Lecanoromycetes</taxon>
        <taxon>OSLEUM clade</taxon>
        <taxon>Lecanoromycetidae</taxon>
        <taxon>Lecanorales</taxon>
        <taxon>Lecanorineae</taxon>
        <taxon>Stereocaulaceae</taxon>
        <taxon>Stereocaulon</taxon>
    </lineage>
</organism>
<gene>
    <name evidence="2" type="ORF">N7G274_004590</name>
</gene>
<dbReference type="Proteomes" id="UP001590950">
    <property type="component" value="Unassembled WGS sequence"/>
</dbReference>
<comment type="caution">
    <text evidence="2">The sequence shown here is derived from an EMBL/GenBank/DDBJ whole genome shotgun (WGS) entry which is preliminary data.</text>
</comment>
<keyword evidence="3" id="KW-1185">Reference proteome</keyword>
<accession>A0ABR4AAN0</accession>
<evidence type="ECO:0000313" key="2">
    <source>
        <dbReference type="EMBL" id="KAL2042830.1"/>
    </source>
</evidence>
<protein>
    <submittedName>
        <fullName evidence="2">Uncharacterized protein</fullName>
    </submittedName>
</protein>
<feature type="region of interest" description="Disordered" evidence="1">
    <location>
        <begin position="60"/>
        <end position="79"/>
    </location>
</feature>
<evidence type="ECO:0000256" key="1">
    <source>
        <dbReference type="SAM" id="MobiDB-lite"/>
    </source>
</evidence>
<dbReference type="EMBL" id="JBEFKJ010000013">
    <property type="protein sequence ID" value="KAL2042830.1"/>
    <property type="molecule type" value="Genomic_DNA"/>
</dbReference>